<reference evidence="2 3" key="1">
    <citation type="journal article" date="2012" name="BMC Genomics">
        <title>Tools to kill: Genome of one of the most destructive plant pathogenic fungi Macrophomina phaseolina.</title>
        <authorList>
            <person name="Islam M.S."/>
            <person name="Haque M.S."/>
            <person name="Islam M.M."/>
            <person name="Emdad E.M."/>
            <person name="Halim A."/>
            <person name="Hossen Q.M.M."/>
            <person name="Hossain M.Z."/>
            <person name="Ahmed B."/>
            <person name="Rahim S."/>
            <person name="Rahman M.S."/>
            <person name="Alam M.M."/>
            <person name="Hou S."/>
            <person name="Wan X."/>
            <person name="Saito J.A."/>
            <person name="Alam M."/>
        </authorList>
    </citation>
    <scope>NUCLEOTIDE SEQUENCE [LARGE SCALE GENOMIC DNA]</scope>
    <source>
        <strain evidence="2 3">MS6</strain>
    </source>
</reference>
<feature type="region of interest" description="Disordered" evidence="1">
    <location>
        <begin position="1"/>
        <end position="21"/>
    </location>
</feature>
<feature type="non-terminal residue" evidence="2">
    <location>
        <position position="1"/>
    </location>
</feature>
<evidence type="ECO:0000313" key="2">
    <source>
        <dbReference type="EMBL" id="EKG10677.1"/>
    </source>
</evidence>
<comment type="caution">
    <text evidence="2">The sequence shown here is derived from an EMBL/GenBank/DDBJ whole genome shotgun (WGS) entry which is preliminary data.</text>
</comment>
<dbReference type="InParanoid" id="K2RCP8"/>
<sequence length="55" mass="5867">LSVESAASGTRSLSQRTLEKKSALSLQCMLVYGKKCKAPINLSLLSRDSNRDGPG</sequence>
<protein>
    <submittedName>
        <fullName evidence="2">Uncharacterized protein</fullName>
    </submittedName>
</protein>
<name>K2RCP8_MACPH</name>
<dbReference type="HOGENOM" id="CLU_3037958_0_0_1"/>
<proteinExistence type="predicted"/>
<evidence type="ECO:0000313" key="3">
    <source>
        <dbReference type="Proteomes" id="UP000007129"/>
    </source>
</evidence>
<dbReference type="Proteomes" id="UP000007129">
    <property type="component" value="Unassembled WGS sequence"/>
</dbReference>
<accession>K2RCP8</accession>
<dbReference type="EMBL" id="AHHD01000510">
    <property type="protein sequence ID" value="EKG10677.1"/>
    <property type="molecule type" value="Genomic_DNA"/>
</dbReference>
<dbReference type="VEuPathDB" id="FungiDB:MPH_12256"/>
<dbReference type="AlphaFoldDB" id="K2RCP8"/>
<evidence type="ECO:0000256" key="1">
    <source>
        <dbReference type="SAM" id="MobiDB-lite"/>
    </source>
</evidence>
<organism evidence="2 3">
    <name type="scientific">Macrophomina phaseolina (strain MS6)</name>
    <name type="common">Charcoal rot fungus</name>
    <dbReference type="NCBI Taxonomy" id="1126212"/>
    <lineage>
        <taxon>Eukaryota</taxon>
        <taxon>Fungi</taxon>
        <taxon>Dikarya</taxon>
        <taxon>Ascomycota</taxon>
        <taxon>Pezizomycotina</taxon>
        <taxon>Dothideomycetes</taxon>
        <taxon>Dothideomycetes incertae sedis</taxon>
        <taxon>Botryosphaeriales</taxon>
        <taxon>Botryosphaeriaceae</taxon>
        <taxon>Macrophomina</taxon>
    </lineage>
</organism>
<feature type="compositionally biased region" description="Polar residues" evidence="1">
    <location>
        <begin position="1"/>
        <end position="16"/>
    </location>
</feature>
<gene>
    <name evidence="2" type="ORF">MPH_12256</name>
</gene>